<dbReference type="Gene3D" id="1.10.10.10">
    <property type="entry name" value="Winged helix-like DNA-binding domain superfamily/Winged helix DNA-binding domain"/>
    <property type="match status" value="1"/>
</dbReference>
<evidence type="ECO:0000256" key="3">
    <source>
        <dbReference type="ARBA" id="ARBA00022679"/>
    </source>
</evidence>
<keyword evidence="3" id="KW-0808">Transferase</keyword>
<dbReference type="GO" id="GO:0006281">
    <property type="term" value="P:DNA repair"/>
    <property type="evidence" value="ECO:0007669"/>
    <property type="project" value="UniProtKB-KW"/>
</dbReference>
<evidence type="ECO:0000313" key="9">
    <source>
        <dbReference type="Proteomes" id="UP000265903"/>
    </source>
</evidence>
<dbReference type="InterPro" id="IPR036217">
    <property type="entry name" value="MethylDNA_cys_MeTrfase_DNAb"/>
</dbReference>
<keyword evidence="9" id="KW-1185">Reference proteome</keyword>
<reference evidence="8 9" key="1">
    <citation type="submission" date="2018-08" db="EMBL/GenBank/DDBJ databases">
        <title>Whole Genome Sequence of the Moderate Halophilic Marine Bacterium Marinobacter litoralis Sw-45.</title>
        <authorList>
            <person name="Musa H."/>
        </authorList>
    </citation>
    <scope>NUCLEOTIDE SEQUENCE [LARGE SCALE GENOMIC DNA]</scope>
    <source>
        <strain evidence="8 9">Sw-45</strain>
    </source>
</reference>
<comment type="catalytic activity">
    <reaction evidence="1">
        <text>a 4-O-methyl-thymidine in DNA + L-cysteinyl-[protein] = a thymidine in DNA + S-methyl-L-cysteinyl-[protein]</text>
        <dbReference type="Rhea" id="RHEA:53428"/>
        <dbReference type="Rhea" id="RHEA-COMP:10131"/>
        <dbReference type="Rhea" id="RHEA-COMP:10132"/>
        <dbReference type="Rhea" id="RHEA-COMP:13555"/>
        <dbReference type="Rhea" id="RHEA-COMP:13556"/>
        <dbReference type="ChEBI" id="CHEBI:29950"/>
        <dbReference type="ChEBI" id="CHEBI:82612"/>
        <dbReference type="ChEBI" id="CHEBI:137386"/>
        <dbReference type="ChEBI" id="CHEBI:137387"/>
        <dbReference type="EC" id="2.1.1.63"/>
    </reaction>
</comment>
<organism evidence="8 9">
    <name type="scientific">Marinobacter litoralis</name>
    <dbReference type="NCBI Taxonomy" id="187981"/>
    <lineage>
        <taxon>Bacteria</taxon>
        <taxon>Pseudomonadati</taxon>
        <taxon>Pseudomonadota</taxon>
        <taxon>Gammaproteobacteria</taxon>
        <taxon>Pseudomonadales</taxon>
        <taxon>Marinobacteraceae</taxon>
        <taxon>Marinobacter</taxon>
    </lineage>
</organism>
<evidence type="ECO:0000256" key="5">
    <source>
        <dbReference type="ARBA" id="ARBA00023204"/>
    </source>
</evidence>
<protein>
    <submittedName>
        <fullName evidence="8">Bifunctional transcriptional activator/DNA repair enzyme Ada</fullName>
    </submittedName>
</protein>
<keyword evidence="4" id="KW-0227">DNA damage</keyword>
<comment type="caution">
    <text evidence="8">The sequence shown here is derived from an EMBL/GenBank/DDBJ whole genome shotgun (WGS) entry which is preliminary data.</text>
</comment>
<evidence type="ECO:0000256" key="6">
    <source>
        <dbReference type="ARBA" id="ARBA00049348"/>
    </source>
</evidence>
<proteinExistence type="predicted"/>
<dbReference type="FunFam" id="1.10.10.10:FF:000410">
    <property type="entry name" value="ADA regulatory protein, putative"/>
    <property type="match status" value="1"/>
</dbReference>
<evidence type="ECO:0000256" key="4">
    <source>
        <dbReference type="ARBA" id="ARBA00022763"/>
    </source>
</evidence>
<dbReference type="InterPro" id="IPR001497">
    <property type="entry name" value="MethylDNA_cys_MeTrfase_AS"/>
</dbReference>
<dbReference type="AlphaFoldDB" id="A0A3M2R9S6"/>
<evidence type="ECO:0000256" key="2">
    <source>
        <dbReference type="ARBA" id="ARBA00022603"/>
    </source>
</evidence>
<dbReference type="Gene3D" id="3.30.160.70">
    <property type="entry name" value="Methylated DNA-protein cysteine methyltransferase domain"/>
    <property type="match status" value="1"/>
</dbReference>
<dbReference type="CDD" id="cd06445">
    <property type="entry name" value="ATase"/>
    <property type="match status" value="1"/>
</dbReference>
<dbReference type="PANTHER" id="PTHR10815:SF14">
    <property type="entry name" value="BIFUNCTIONAL TRANSCRIPTIONAL ACTIVATOR_DNA REPAIR ENZYME ADA"/>
    <property type="match status" value="1"/>
</dbReference>
<dbReference type="RefSeq" id="WP_114335629.1">
    <property type="nucleotide sequence ID" value="NZ_QMDL01000004.1"/>
</dbReference>
<comment type="catalytic activity">
    <reaction evidence="6">
        <text>a 6-O-methyl-2'-deoxyguanosine in DNA + L-cysteinyl-[protein] = S-methyl-L-cysteinyl-[protein] + a 2'-deoxyguanosine in DNA</text>
        <dbReference type="Rhea" id="RHEA:24000"/>
        <dbReference type="Rhea" id="RHEA-COMP:10131"/>
        <dbReference type="Rhea" id="RHEA-COMP:10132"/>
        <dbReference type="Rhea" id="RHEA-COMP:11367"/>
        <dbReference type="Rhea" id="RHEA-COMP:11368"/>
        <dbReference type="ChEBI" id="CHEBI:29950"/>
        <dbReference type="ChEBI" id="CHEBI:82612"/>
        <dbReference type="ChEBI" id="CHEBI:85445"/>
        <dbReference type="ChEBI" id="CHEBI:85448"/>
        <dbReference type="EC" id="2.1.1.63"/>
    </reaction>
</comment>
<gene>
    <name evidence="8" type="primary">ada</name>
    <name evidence="8" type="ORF">DOQ08_02834</name>
</gene>
<keyword evidence="2" id="KW-0489">Methyltransferase</keyword>
<evidence type="ECO:0000259" key="7">
    <source>
        <dbReference type="Pfam" id="PF01035"/>
    </source>
</evidence>
<dbReference type="OrthoDB" id="9811249at2"/>
<keyword evidence="5" id="KW-0234">DNA repair</keyword>
<dbReference type="NCBIfam" id="TIGR00589">
    <property type="entry name" value="ogt"/>
    <property type="match status" value="1"/>
</dbReference>
<accession>A0A3M2R9S6</accession>
<dbReference type="InterPro" id="IPR036388">
    <property type="entry name" value="WH-like_DNA-bd_sf"/>
</dbReference>
<dbReference type="Pfam" id="PF01035">
    <property type="entry name" value="DNA_binding_1"/>
    <property type="match status" value="1"/>
</dbReference>
<dbReference type="Proteomes" id="UP000265903">
    <property type="component" value="Unassembled WGS sequence"/>
</dbReference>
<dbReference type="GO" id="GO:0003908">
    <property type="term" value="F:methylated-DNA-[protein]-cysteine S-methyltransferase activity"/>
    <property type="evidence" value="ECO:0007669"/>
    <property type="project" value="UniProtKB-EC"/>
</dbReference>
<dbReference type="PANTHER" id="PTHR10815">
    <property type="entry name" value="METHYLATED-DNA--PROTEIN-CYSTEINE METHYLTRANSFERASE"/>
    <property type="match status" value="1"/>
</dbReference>
<feature type="domain" description="Methylated-DNA-[protein]-cysteine S-methyltransferase DNA binding" evidence="7">
    <location>
        <begin position="82"/>
        <end position="161"/>
    </location>
</feature>
<dbReference type="InterPro" id="IPR036631">
    <property type="entry name" value="MGMT_N_sf"/>
</dbReference>
<dbReference type="InterPro" id="IPR014048">
    <property type="entry name" value="MethylDNA_cys_MeTrfase_DNA-bd"/>
</dbReference>
<dbReference type="SUPFAM" id="SSF46767">
    <property type="entry name" value="Methylated DNA-protein cysteine methyltransferase, C-terminal domain"/>
    <property type="match status" value="1"/>
</dbReference>
<evidence type="ECO:0000313" key="8">
    <source>
        <dbReference type="EMBL" id="RMJ02043.1"/>
    </source>
</evidence>
<evidence type="ECO:0000256" key="1">
    <source>
        <dbReference type="ARBA" id="ARBA00001286"/>
    </source>
</evidence>
<sequence length="168" mass="18287">MLFGIAHSAIGWALAVWNEQGLCSVELGDHKEQLTALLKARFPNEAVPPSNGESTKLFSKIIRALENPENRFDYPLLLAGTEFQIQVWQALQSIPPGQTVTYSELANQLGKPNAVRAVANACGANQLAVIVPCHRVVRSDGGLGGYRWGIERKKTLLNREAKLAAIVS</sequence>
<dbReference type="EMBL" id="QMDL01000004">
    <property type="protein sequence ID" value="RMJ02043.1"/>
    <property type="molecule type" value="Genomic_DNA"/>
</dbReference>
<name>A0A3M2R9S6_9GAMM</name>
<dbReference type="SUPFAM" id="SSF53155">
    <property type="entry name" value="Methylated DNA-protein cysteine methyltransferase domain"/>
    <property type="match status" value="1"/>
</dbReference>
<dbReference type="GO" id="GO:0032259">
    <property type="term" value="P:methylation"/>
    <property type="evidence" value="ECO:0007669"/>
    <property type="project" value="UniProtKB-KW"/>
</dbReference>
<dbReference type="PROSITE" id="PS00374">
    <property type="entry name" value="MGMT"/>
    <property type="match status" value="1"/>
</dbReference>